<dbReference type="CDD" id="cd01420">
    <property type="entry name" value="MoaC_PE"/>
    <property type="match status" value="1"/>
</dbReference>
<gene>
    <name evidence="8" type="primary">moaC</name>
    <name evidence="8" type="ORF">Q2362_02210</name>
</gene>
<evidence type="ECO:0000256" key="1">
    <source>
        <dbReference type="ARBA" id="ARBA00001637"/>
    </source>
</evidence>
<dbReference type="Proteomes" id="UP001171111">
    <property type="component" value="Unassembled WGS sequence"/>
</dbReference>
<comment type="caution">
    <text evidence="8">The sequence shown here is derived from an EMBL/GenBank/DDBJ whole genome shotgun (WGS) entry which is preliminary data.</text>
</comment>
<comment type="catalytic activity">
    <reaction evidence="1">
        <text>(8S)-3',8-cyclo-7,8-dihydroguanosine 5'-triphosphate = cyclic pyranopterin phosphate + diphosphate</text>
        <dbReference type="Rhea" id="RHEA:49580"/>
        <dbReference type="ChEBI" id="CHEBI:33019"/>
        <dbReference type="ChEBI" id="CHEBI:59648"/>
        <dbReference type="ChEBI" id="CHEBI:131766"/>
        <dbReference type="EC" id="4.6.1.17"/>
    </reaction>
</comment>
<evidence type="ECO:0000259" key="7">
    <source>
        <dbReference type="Pfam" id="PF01967"/>
    </source>
</evidence>
<dbReference type="SUPFAM" id="SSF55040">
    <property type="entry name" value="Molybdenum cofactor biosynthesis protein C, MoaC"/>
    <property type="match status" value="1"/>
</dbReference>
<comment type="pathway">
    <text evidence="2">Cofactor biosynthesis; molybdopterin biosynthesis.</text>
</comment>
<protein>
    <recommendedName>
        <fullName evidence="3">cyclic pyranopterin monophosphate synthase</fullName>
        <ecNumber evidence="3">4.6.1.17</ecNumber>
    </recommendedName>
</protein>
<dbReference type="InterPro" id="IPR047594">
    <property type="entry name" value="MoaC_bact/euk"/>
</dbReference>
<feature type="domain" description="Molybdopterin cofactor biosynthesis C (MoaC)" evidence="7">
    <location>
        <begin position="14"/>
        <end position="149"/>
    </location>
</feature>
<comment type="function">
    <text evidence="6">Catalyzes the conversion of (8S)-3',8-cyclo-7,8-dihydroguanosine 5'-triphosphate to cyclic pyranopterin monophosphate (cPMP).</text>
</comment>
<dbReference type="EMBL" id="JAULJQ010000002">
    <property type="protein sequence ID" value="MDO2408913.1"/>
    <property type="molecule type" value="Genomic_DNA"/>
</dbReference>
<dbReference type="GO" id="GO:0061799">
    <property type="term" value="F:cyclic pyranopterin monophosphate synthase activity"/>
    <property type="evidence" value="ECO:0007669"/>
    <property type="project" value="UniProtKB-EC"/>
</dbReference>
<dbReference type="InterPro" id="IPR002820">
    <property type="entry name" value="Mopterin_CF_biosynth-C_dom"/>
</dbReference>
<evidence type="ECO:0000256" key="2">
    <source>
        <dbReference type="ARBA" id="ARBA00005046"/>
    </source>
</evidence>
<evidence type="ECO:0000313" key="8">
    <source>
        <dbReference type="EMBL" id="MDO2408913.1"/>
    </source>
</evidence>
<dbReference type="Gene3D" id="3.30.70.640">
    <property type="entry name" value="Molybdopterin cofactor biosynthesis C (MoaC) domain"/>
    <property type="match status" value="1"/>
</dbReference>
<dbReference type="EC" id="4.6.1.17" evidence="3"/>
<keyword evidence="4" id="KW-0501">Molybdenum cofactor biosynthesis</keyword>
<evidence type="ECO:0000256" key="5">
    <source>
        <dbReference type="ARBA" id="ARBA00023239"/>
    </source>
</evidence>
<accession>A0ABT8T849</accession>
<dbReference type="RefSeq" id="WP_302243680.1">
    <property type="nucleotide sequence ID" value="NZ_JAULJQ010000002.1"/>
</dbReference>
<evidence type="ECO:0000256" key="3">
    <source>
        <dbReference type="ARBA" id="ARBA00012575"/>
    </source>
</evidence>
<dbReference type="NCBIfam" id="NF006870">
    <property type="entry name" value="PRK09364.1"/>
    <property type="match status" value="1"/>
</dbReference>
<evidence type="ECO:0000313" key="9">
    <source>
        <dbReference type="Proteomes" id="UP001171111"/>
    </source>
</evidence>
<sequence length="157" mass="16790">MKLTHINENGNPKMVNVGAKNITERLAIASGRIKMSKATFELAISGQGKKGPVEQIAIISAIMGAKKTSELIAMAHPILISGTDAELIALPHLPGFELRVKVSTSGQTGVEMEALSAVSIGLLNLYDMLKAAEKGMEILDICLEYKSGGKSGEWRRE</sequence>
<organism evidence="8 9">
    <name type="scientific">Campylobacter magnus</name>
    <dbReference type="NCBI Taxonomy" id="3026462"/>
    <lineage>
        <taxon>Bacteria</taxon>
        <taxon>Pseudomonadati</taxon>
        <taxon>Campylobacterota</taxon>
        <taxon>Epsilonproteobacteria</taxon>
        <taxon>Campylobacterales</taxon>
        <taxon>Campylobacteraceae</taxon>
        <taxon>Campylobacter</taxon>
    </lineage>
</organism>
<keyword evidence="5 8" id="KW-0456">Lyase</keyword>
<proteinExistence type="predicted"/>
<dbReference type="Pfam" id="PF01967">
    <property type="entry name" value="MoaC"/>
    <property type="match status" value="1"/>
</dbReference>
<dbReference type="InterPro" id="IPR023045">
    <property type="entry name" value="MoaC"/>
</dbReference>
<name>A0ABT8T849_9BACT</name>
<keyword evidence="9" id="KW-1185">Reference proteome</keyword>
<evidence type="ECO:0000256" key="4">
    <source>
        <dbReference type="ARBA" id="ARBA00023150"/>
    </source>
</evidence>
<evidence type="ECO:0000256" key="6">
    <source>
        <dbReference type="ARBA" id="ARBA00055087"/>
    </source>
</evidence>
<dbReference type="InterPro" id="IPR036522">
    <property type="entry name" value="MoaC_sf"/>
</dbReference>
<dbReference type="NCBIfam" id="TIGR00581">
    <property type="entry name" value="moaC"/>
    <property type="match status" value="1"/>
</dbReference>
<reference evidence="8 9" key="1">
    <citation type="submission" date="2023-06" db="EMBL/GenBank/DDBJ databases">
        <title>Campylobacter magnum sp. nov., isolated from cecal contents of domestic pigs (Sus scrofa domesticus).</title>
        <authorList>
            <person name="Papic B."/>
            <person name="Gruntar I."/>
        </authorList>
    </citation>
    <scope>NUCLEOTIDE SEQUENCE [LARGE SCALE GENOMIC DNA]</scope>
    <source>
        <strain evidence="9">34484-21</strain>
    </source>
</reference>